<sequence>MGGLVVLSPQFPDLAALELLLIVARTGSLNMAATEIGITQQAASARITSIEAQTGVVLMSRTARGSTLTPAGTVVAEWAARLLDAAAEVDAGLASLRTDRVSTLRVSASLTIAEQLLPGWLVTLNADQARRAQAPVQIVLRATNTDTVVVDVRDGVADVGFVEGPVAPRGLRSRQVGEDRLVVVVRPDHPWARRRTPVTPGEIAATALVTREAGSGTRSAFETALRAVLSDDQALAAAALALSTSAAVRAAVIAGAGPAVLSELAVADDLTAGRLKEIAVSDVDLRRTLRAVWVGSKMPAAGAARDLIALAATRTRTGASAGQASRRS</sequence>
<evidence type="ECO:0000259" key="5">
    <source>
        <dbReference type="PROSITE" id="PS50931"/>
    </source>
</evidence>
<comment type="similarity">
    <text evidence="1">Belongs to the LysR transcriptional regulatory family.</text>
</comment>
<protein>
    <submittedName>
        <fullName evidence="6">LysR family transcriptional regulator</fullName>
    </submittedName>
</protein>
<dbReference type="InterPro" id="IPR000847">
    <property type="entry name" value="LysR_HTH_N"/>
</dbReference>
<dbReference type="InterPro" id="IPR036388">
    <property type="entry name" value="WH-like_DNA-bd_sf"/>
</dbReference>
<dbReference type="EMBL" id="CP097332">
    <property type="protein sequence ID" value="UQX87046.1"/>
    <property type="molecule type" value="Genomic_DNA"/>
</dbReference>
<name>A0ABY4QW36_9ACTN</name>
<evidence type="ECO:0000313" key="7">
    <source>
        <dbReference type="Proteomes" id="UP001056336"/>
    </source>
</evidence>
<dbReference type="Pfam" id="PF03466">
    <property type="entry name" value="LysR_substrate"/>
    <property type="match status" value="1"/>
</dbReference>
<keyword evidence="3" id="KW-0238">DNA-binding</keyword>
<reference evidence="6" key="1">
    <citation type="journal article" date="2018" name="Int. J. Syst. Evol. Microbiol.">
        <title>Jatrophihabitans telluris sp. nov., isolated from sediment soil of lava forest wetlands and the emended description of the genus Jatrophihabitans.</title>
        <authorList>
            <person name="Lee K.C."/>
            <person name="Suh M.K."/>
            <person name="Eom M.K."/>
            <person name="Kim K.K."/>
            <person name="Kim J.S."/>
            <person name="Kim D.S."/>
            <person name="Ko S.H."/>
            <person name="Shin Y.K."/>
            <person name="Lee J.S."/>
        </authorList>
    </citation>
    <scope>NUCLEOTIDE SEQUENCE</scope>
    <source>
        <strain evidence="6">N237</strain>
    </source>
</reference>
<dbReference type="PANTHER" id="PTHR30126:SF39">
    <property type="entry name" value="HTH-TYPE TRANSCRIPTIONAL REGULATOR CYSL"/>
    <property type="match status" value="1"/>
</dbReference>
<evidence type="ECO:0000313" key="6">
    <source>
        <dbReference type="EMBL" id="UQX87046.1"/>
    </source>
</evidence>
<dbReference type="InterPro" id="IPR036390">
    <property type="entry name" value="WH_DNA-bd_sf"/>
</dbReference>
<keyword evidence="4" id="KW-0804">Transcription</keyword>
<accession>A0ABY4QW36</accession>
<dbReference type="Gene3D" id="3.40.190.10">
    <property type="entry name" value="Periplasmic binding protein-like II"/>
    <property type="match status" value="2"/>
</dbReference>
<dbReference type="SUPFAM" id="SSF53850">
    <property type="entry name" value="Periplasmic binding protein-like II"/>
    <property type="match status" value="1"/>
</dbReference>
<organism evidence="6 7">
    <name type="scientific">Jatrophihabitans telluris</name>
    <dbReference type="NCBI Taxonomy" id="2038343"/>
    <lineage>
        <taxon>Bacteria</taxon>
        <taxon>Bacillati</taxon>
        <taxon>Actinomycetota</taxon>
        <taxon>Actinomycetes</taxon>
        <taxon>Jatrophihabitantales</taxon>
        <taxon>Jatrophihabitantaceae</taxon>
        <taxon>Jatrophihabitans</taxon>
    </lineage>
</organism>
<dbReference type="Proteomes" id="UP001056336">
    <property type="component" value="Chromosome"/>
</dbReference>
<evidence type="ECO:0000256" key="4">
    <source>
        <dbReference type="ARBA" id="ARBA00023163"/>
    </source>
</evidence>
<keyword evidence="2" id="KW-0805">Transcription regulation</keyword>
<feature type="domain" description="HTH lysR-type" evidence="5">
    <location>
        <begin position="12"/>
        <end position="69"/>
    </location>
</feature>
<evidence type="ECO:0000256" key="1">
    <source>
        <dbReference type="ARBA" id="ARBA00009437"/>
    </source>
</evidence>
<dbReference type="Gene3D" id="1.10.10.10">
    <property type="entry name" value="Winged helix-like DNA-binding domain superfamily/Winged helix DNA-binding domain"/>
    <property type="match status" value="1"/>
</dbReference>
<dbReference type="PANTHER" id="PTHR30126">
    <property type="entry name" value="HTH-TYPE TRANSCRIPTIONAL REGULATOR"/>
    <property type="match status" value="1"/>
</dbReference>
<evidence type="ECO:0000256" key="2">
    <source>
        <dbReference type="ARBA" id="ARBA00023015"/>
    </source>
</evidence>
<reference evidence="6" key="2">
    <citation type="submission" date="2022-05" db="EMBL/GenBank/DDBJ databases">
        <authorList>
            <person name="Kim J.-S."/>
            <person name="Lee K."/>
            <person name="Suh M."/>
            <person name="Eom M."/>
            <person name="Kim J.-S."/>
            <person name="Kim D.-S."/>
            <person name="Ko S.-H."/>
            <person name="Shin Y."/>
            <person name="Lee J.-S."/>
        </authorList>
    </citation>
    <scope>NUCLEOTIDE SEQUENCE</scope>
    <source>
        <strain evidence="6">N237</strain>
    </source>
</reference>
<dbReference type="RefSeq" id="WP_249769476.1">
    <property type="nucleotide sequence ID" value="NZ_CP097332.1"/>
</dbReference>
<dbReference type="Pfam" id="PF00126">
    <property type="entry name" value="HTH_1"/>
    <property type="match status" value="1"/>
</dbReference>
<dbReference type="PROSITE" id="PS50931">
    <property type="entry name" value="HTH_LYSR"/>
    <property type="match status" value="1"/>
</dbReference>
<dbReference type="SUPFAM" id="SSF46785">
    <property type="entry name" value="Winged helix' DNA-binding domain"/>
    <property type="match status" value="1"/>
</dbReference>
<keyword evidence="7" id="KW-1185">Reference proteome</keyword>
<dbReference type="InterPro" id="IPR005119">
    <property type="entry name" value="LysR_subst-bd"/>
</dbReference>
<evidence type="ECO:0000256" key="3">
    <source>
        <dbReference type="ARBA" id="ARBA00023125"/>
    </source>
</evidence>
<gene>
    <name evidence="6" type="ORF">M6D93_12085</name>
</gene>
<proteinExistence type="inferred from homology"/>